<gene>
    <name evidence="1" type="ORF">PIB30_067931</name>
</gene>
<proteinExistence type="predicted"/>
<name>A0ABU6TNB9_9FABA</name>
<protein>
    <submittedName>
        <fullName evidence="1">Uncharacterized protein</fullName>
    </submittedName>
</protein>
<sequence>MVNPTVECYAITIRSGEALQDSKQKGLNKGDIKGTSTKPPKEEIVINAIQYLEEEDEEWCMRMDVIEGHNREVPQEEAMQKFQAKQGRYDVLDDTNQDFVMQELDAIVQKNIAEMQQEHLELQLPRVDKVQPNNNGKVQQKTKYATLKGRQTMMLNSLPTILKYAFLGNAKNLTYQCKILVGISHMLNTMKHEIRKLWDPGKCLVLIKKAGSMEKNGAPAAKNCSIDNKAAEA</sequence>
<accession>A0ABU6TNB9</accession>
<reference evidence="1 2" key="1">
    <citation type="journal article" date="2023" name="Plants (Basel)">
        <title>Bridging the Gap: Combining Genomics and Transcriptomics Approaches to Understand Stylosanthes scabra, an Orphan Legume from the Brazilian Caatinga.</title>
        <authorList>
            <person name="Ferreira-Neto J.R.C."/>
            <person name="da Silva M.D."/>
            <person name="Binneck E."/>
            <person name="de Melo N.F."/>
            <person name="da Silva R.H."/>
            <person name="de Melo A.L.T.M."/>
            <person name="Pandolfi V."/>
            <person name="Bustamante F.O."/>
            <person name="Brasileiro-Vidal A.C."/>
            <person name="Benko-Iseppon A.M."/>
        </authorList>
    </citation>
    <scope>NUCLEOTIDE SEQUENCE [LARGE SCALE GENOMIC DNA]</scope>
    <source>
        <tissue evidence="1">Leaves</tissue>
    </source>
</reference>
<comment type="caution">
    <text evidence="1">The sequence shown here is derived from an EMBL/GenBank/DDBJ whole genome shotgun (WGS) entry which is preliminary data.</text>
</comment>
<organism evidence="1 2">
    <name type="scientific">Stylosanthes scabra</name>
    <dbReference type="NCBI Taxonomy" id="79078"/>
    <lineage>
        <taxon>Eukaryota</taxon>
        <taxon>Viridiplantae</taxon>
        <taxon>Streptophyta</taxon>
        <taxon>Embryophyta</taxon>
        <taxon>Tracheophyta</taxon>
        <taxon>Spermatophyta</taxon>
        <taxon>Magnoliopsida</taxon>
        <taxon>eudicotyledons</taxon>
        <taxon>Gunneridae</taxon>
        <taxon>Pentapetalae</taxon>
        <taxon>rosids</taxon>
        <taxon>fabids</taxon>
        <taxon>Fabales</taxon>
        <taxon>Fabaceae</taxon>
        <taxon>Papilionoideae</taxon>
        <taxon>50 kb inversion clade</taxon>
        <taxon>dalbergioids sensu lato</taxon>
        <taxon>Dalbergieae</taxon>
        <taxon>Pterocarpus clade</taxon>
        <taxon>Stylosanthes</taxon>
    </lineage>
</organism>
<evidence type="ECO:0000313" key="2">
    <source>
        <dbReference type="Proteomes" id="UP001341840"/>
    </source>
</evidence>
<dbReference type="Proteomes" id="UP001341840">
    <property type="component" value="Unassembled WGS sequence"/>
</dbReference>
<evidence type="ECO:0000313" key="1">
    <source>
        <dbReference type="EMBL" id="MED6149999.1"/>
    </source>
</evidence>
<dbReference type="EMBL" id="JASCZI010091339">
    <property type="protein sequence ID" value="MED6149999.1"/>
    <property type="molecule type" value="Genomic_DNA"/>
</dbReference>
<keyword evidence="2" id="KW-1185">Reference proteome</keyword>